<reference evidence="2 3" key="1">
    <citation type="submission" date="2022-02" db="EMBL/GenBank/DDBJ databases">
        <title>Genome of Erysipelotrichaceae sp. nov. NSJ-176 isolated from human feces.</title>
        <authorList>
            <person name="Abdugheni R."/>
        </authorList>
    </citation>
    <scope>NUCLEOTIDE SEQUENCE [LARGE SCALE GENOMIC DNA]</scope>
    <source>
        <strain evidence="2 3">NSJ-176</strain>
    </source>
</reference>
<dbReference type="PROSITE" id="PS00409">
    <property type="entry name" value="PROKAR_NTER_METHYL"/>
    <property type="match status" value="1"/>
</dbReference>
<evidence type="ECO:0000256" key="1">
    <source>
        <dbReference type="SAM" id="Phobius"/>
    </source>
</evidence>
<keyword evidence="1" id="KW-0812">Transmembrane</keyword>
<keyword evidence="1" id="KW-0472">Membrane</keyword>
<proteinExistence type="predicted"/>
<name>A0ABS9R8R4_9FIRM</name>
<accession>A0ABS9R8R4</accession>
<protein>
    <submittedName>
        <fullName evidence="2">Type II secretion system GspH family protein</fullName>
    </submittedName>
</protein>
<evidence type="ECO:0000313" key="3">
    <source>
        <dbReference type="Proteomes" id="UP001202402"/>
    </source>
</evidence>
<dbReference type="EMBL" id="JAKVPQ010000010">
    <property type="protein sequence ID" value="MCH4286054.1"/>
    <property type="molecule type" value="Genomic_DNA"/>
</dbReference>
<dbReference type="InterPro" id="IPR012902">
    <property type="entry name" value="N_methyl_site"/>
</dbReference>
<dbReference type="Proteomes" id="UP001202402">
    <property type="component" value="Unassembled WGS sequence"/>
</dbReference>
<sequence>MNRKGYTLIEVIVSISMLSIASITLAGSFGTIIHFFKKSNEAKTASNTIYSYIEGSREDDITVNIENVSSIPISYSINGISVSGTLNDYKYKNNDDVNLKYISVKKIIKLASTESYKNLSDLMKCYIALKDTLKNGISELNFEDYNTKISAEIYKQELTSDGKILKVANSFPKFDKDLLPSSMIGDYYIKIFYPWEYNQYGSIIHGEPIIYLSKNNNLNSNEENIQVIYDYTEDKWYFQNNSGLTIKTNENSISGSWNDTAETINYFIGKNGNYKYYKNMDEIHEELIDPVFGWKCLDKNAEYDESNPLIADTLWR</sequence>
<gene>
    <name evidence="2" type="ORF">LQE99_13070</name>
</gene>
<keyword evidence="3" id="KW-1185">Reference proteome</keyword>
<feature type="transmembrane region" description="Helical" evidence="1">
    <location>
        <begin position="12"/>
        <end position="36"/>
    </location>
</feature>
<comment type="caution">
    <text evidence="2">The sequence shown here is derived from an EMBL/GenBank/DDBJ whole genome shotgun (WGS) entry which is preliminary data.</text>
</comment>
<dbReference type="Pfam" id="PF07963">
    <property type="entry name" value="N_methyl"/>
    <property type="match status" value="1"/>
</dbReference>
<keyword evidence="1" id="KW-1133">Transmembrane helix</keyword>
<dbReference type="RefSeq" id="WP_117536488.1">
    <property type="nucleotide sequence ID" value="NZ_JAKVPQ010000010.1"/>
</dbReference>
<organism evidence="2 3">
    <name type="scientific">Amedibacillus hominis</name>
    <dbReference type="NCBI Taxonomy" id="2897776"/>
    <lineage>
        <taxon>Bacteria</taxon>
        <taxon>Bacillati</taxon>
        <taxon>Bacillota</taxon>
        <taxon>Erysipelotrichia</taxon>
        <taxon>Erysipelotrichales</taxon>
        <taxon>Erysipelotrichaceae</taxon>
        <taxon>Amedibacillus</taxon>
    </lineage>
</organism>
<evidence type="ECO:0000313" key="2">
    <source>
        <dbReference type="EMBL" id="MCH4286054.1"/>
    </source>
</evidence>
<dbReference type="NCBIfam" id="TIGR02532">
    <property type="entry name" value="IV_pilin_GFxxxE"/>
    <property type="match status" value="1"/>
</dbReference>